<dbReference type="EMBL" id="KJ564036">
    <property type="protein sequence ID" value="AIF54371.1"/>
    <property type="molecule type" value="Genomic_DNA"/>
</dbReference>
<evidence type="ECO:0000313" key="2">
    <source>
        <dbReference type="Proteomes" id="UP000028565"/>
    </source>
</evidence>
<dbReference type="KEGG" id="vg:22112932"/>
<protein>
    <submittedName>
        <fullName evidence="1">Uncharacterized protein</fullName>
    </submittedName>
</protein>
<dbReference type="Proteomes" id="UP000028565">
    <property type="component" value="Segment"/>
</dbReference>
<dbReference type="SUPFAM" id="SSF46894">
    <property type="entry name" value="C-terminal effector domain of the bipartite response regulators"/>
    <property type="match status" value="1"/>
</dbReference>
<sequence>MSALTDLVDQAILKYGGILEAPEDCDEFLKIREMSPDEDKTYSFEYKERMKNRLIRFVERDNKILDLIEEGYTTEMVAYEMGIGISTVRVSAKRNGVTRFGRYLLWYAEKNGIKYYSERRIDLEQRKFKPREIKRVKLLKFELPDRAHYCSDKKWHIKKRKD</sequence>
<dbReference type="InterPro" id="IPR016032">
    <property type="entry name" value="Sig_transdc_resp-reg_C-effctor"/>
</dbReference>
<dbReference type="GO" id="GO:0006355">
    <property type="term" value="P:regulation of DNA-templated transcription"/>
    <property type="evidence" value="ECO:0007669"/>
    <property type="project" value="InterPro"/>
</dbReference>
<proteinExistence type="predicted"/>
<name>A0A075KJT9_9CAUD</name>
<dbReference type="GeneID" id="22112932"/>
<keyword evidence="2" id="KW-1185">Reference proteome</keyword>
<dbReference type="OrthoDB" id="16149at10239"/>
<dbReference type="RefSeq" id="YP_009097926.1">
    <property type="nucleotide sequence ID" value="NC_025415.1"/>
</dbReference>
<dbReference type="GO" id="GO:0003677">
    <property type="term" value="F:DNA binding"/>
    <property type="evidence" value="ECO:0007669"/>
    <property type="project" value="InterPro"/>
</dbReference>
<organism evidence="1 2">
    <name type="scientific">Lactobacillus phage Ld25A</name>
    <dbReference type="NCBI Taxonomy" id="1500734"/>
    <lineage>
        <taxon>Viruses</taxon>
        <taxon>Duplodnaviria</taxon>
        <taxon>Heunggongvirae</taxon>
        <taxon>Uroviricota</taxon>
        <taxon>Caudoviricetes</taxon>
        <taxon>Cequinquevirus</taxon>
        <taxon>Cequinquevirus Ld25A</taxon>
    </lineage>
</organism>
<evidence type="ECO:0000313" key="1">
    <source>
        <dbReference type="EMBL" id="AIF54371.1"/>
    </source>
</evidence>
<accession>A0A075KJT9</accession>
<reference evidence="1 2" key="1">
    <citation type="submission" date="2014-03" db="EMBL/GenBank/DDBJ databases">
        <title>Lactobacillus delbrueckii subsp. bulgaricus Group b Phages.</title>
        <authorList>
            <person name="Casey E.D."/>
            <person name="Mahony J."/>
            <person name="O'Connell-Motherway M."/>
            <person name="Bottacini F."/>
            <person name="Cornelissen A."/>
            <person name="Neve H."/>
            <person name="Heller K."/>
            <person name="Noben J.-P."/>
            <person name="Dal Bello F."/>
            <person name="van Sinderen D."/>
        </authorList>
    </citation>
    <scope>NUCLEOTIDE SEQUENCE [LARGE SCALE GENOMIC DNA]</scope>
</reference>
<gene>
    <name evidence="1" type="ORF">LDB25A_047</name>
</gene>